<dbReference type="RefSeq" id="WP_103910428.1">
    <property type="nucleotide sequence ID" value="NZ_FNUZ01000003.1"/>
</dbReference>
<dbReference type="Proteomes" id="UP000236752">
    <property type="component" value="Unassembled WGS sequence"/>
</dbReference>
<reference evidence="1 2" key="1">
    <citation type="submission" date="2016-10" db="EMBL/GenBank/DDBJ databases">
        <authorList>
            <person name="de Groot N.N."/>
        </authorList>
    </citation>
    <scope>NUCLEOTIDE SEQUENCE [LARGE SCALE GENOMIC DNA]</scope>
    <source>
        <strain evidence="1 2">DSM 26915</strain>
    </source>
</reference>
<sequence>MKNILIGIFSALVLPAIYFLWQFSADHRVNSELIDELKQEGLVQLDGCNLSISREVEGEIDAPISLTRIITKVDLRNYDLKEFGIRPTAQAIILRVNRLPLRERTLEQVAKINDLSGLRAEQSPLDSENIRKILEAENGSLFYRVMAEVVSTDSGEQQLVAHEDAPDFYEFATAVEELPSPISFRSTTTFAPGGPSADTLLTGEIIPLPFLEFAVASNDKAKELAEAFGAYAKRNHCQILNR</sequence>
<accession>A0A1H5YHI6</accession>
<protein>
    <submittedName>
        <fullName evidence="1">Uncharacterized protein</fullName>
    </submittedName>
</protein>
<dbReference type="AlphaFoldDB" id="A0A1H5YHI6"/>
<organism evidence="1 2">
    <name type="scientific">Thalassococcus halodurans</name>
    <dbReference type="NCBI Taxonomy" id="373675"/>
    <lineage>
        <taxon>Bacteria</taxon>
        <taxon>Pseudomonadati</taxon>
        <taxon>Pseudomonadota</taxon>
        <taxon>Alphaproteobacteria</taxon>
        <taxon>Rhodobacterales</taxon>
        <taxon>Roseobacteraceae</taxon>
        <taxon>Thalassococcus</taxon>
    </lineage>
</organism>
<keyword evidence="2" id="KW-1185">Reference proteome</keyword>
<gene>
    <name evidence="1" type="ORF">SAMN04488045_2084</name>
</gene>
<dbReference type="OrthoDB" id="7833620at2"/>
<name>A0A1H5YHI6_9RHOB</name>
<proteinExistence type="predicted"/>
<dbReference type="EMBL" id="FNUZ01000003">
    <property type="protein sequence ID" value="SEG23150.1"/>
    <property type="molecule type" value="Genomic_DNA"/>
</dbReference>
<evidence type="ECO:0000313" key="2">
    <source>
        <dbReference type="Proteomes" id="UP000236752"/>
    </source>
</evidence>
<evidence type="ECO:0000313" key="1">
    <source>
        <dbReference type="EMBL" id="SEG23150.1"/>
    </source>
</evidence>